<accession>A0A2V1CXL9</accession>
<organism evidence="2 3">
    <name type="scientific">Periconia macrospinosa</name>
    <dbReference type="NCBI Taxonomy" id="97972"/>
    <lineage>
        <taxon>Eukaryota</taxon>
        <taxon>Fungi</taxon>
        <taxon>Dikarya</taxon>
        <taxon>Ascomycota</taxon>
        <taxon>Pezizomycotina</taxon>
        <taxon>Dothideomycetes</taxon>
        <taxon>Pleosporomycetidae</taxon>
        <taxon>Pleosporales</taxon>
        <taxon>Massarineae</taxon>
        <taxon>Periconiaceae</taxon>
        <taxon>Periconia</taxon>
    </lineage>
</organism>
<gene>
    <name evidence="2" type="ORF">DM02DRAFT_440273</name>
</gene>
<evidence type="ECO:0000256" key="1">
    <source>
        <dbReference type="SAM" id="MobiDB-lite"/>
    </source>
</evidence>
<feature type="compositionally biased region" description="Basic residues" evidence="1">
    <location>
        <begin position="18"/>
        <end position="28"/>
    </location>
</feature>
<proteinExistence type="predicted"/>
<dbReference type="AlphaFoldDB" id="A0A2V1CXL9"/>
<feature type="region of interest" description="Disordered" evidence="1">
    <location>
        <begin position="1"/>
        <end position="28"/>
    </location>
</feature>
<name>A0A2V1CXL9_9PLEO</name>
<feature type="compositionally biased region" description="Polar residues" evidence="1">
    <location>
        <begin position="1"/>
        <end position="13"/>
    </location>
</feature>
<reference evidence="2 3" key="1">
    <citation type="journal article" date="2018" name="Sci. Rep.">
        <title>Comparative genomics provides insights into the lifestyle and reveals functional heterogeneity of dark septate endophytic fungi.</title>
        <authorList>
            <person name="Knapp D.G."/>
            <person name="Nemeth J.B."/>
            <person name="Barry K."/>
            <person name="Hainaut M."/>
            <person name="Henrissat B."/>
            <person name="Johnson J."/>
            <person name="Kuo A."/>
            <person name="Lim J.H.P."/>
            <person name="Lipzen A."/>
            <person name="Nolan M."/>
            <person name="Ohm R.A."/>
            <person name="Tamas L."/>
            <person name="Grigoriev I.V."/>
            <person name="Spatafora J.W."/>
            <person name="Nagy L.G."/>
            <person name="Kovacs G.M."/>
        </authorList>
    </citation>
    <scope>NUCLEOTIDE SEQUENCE [LARGE SCALE GENOMIC DNA]</scope>
    <source>
        <strain evidence="2 3">DSE2036</strain>
    </source>
</reference>
<keyword evidence="3" id="KW-1185">Reference proteome</keyword>
<evidence type="ECO:0008006" key="4">
    <source>
        <dbReference type="Google" id="ProtNLM"/>
    </source>
</evidence>
<sequence>MASGSKNARTQRNLAPKERHRRMPFTHKKSHRANKYWDAVRILQDNGTRYLVEWYPDPVTGTRYPPTWEPHNYVTPALESEWKEMRTLPSPAKTYPLRRTQVHDLEASGSIPNDSAMSDSPCATDQVAYARCNIVHLYFLQVPLSRPALSRARFSKVRRQSA</sequence>
<dbReference type="EMBL" id="KZ806283">
    <property type="protein sequence ID" value="PVH90472.1"/>
    <property type="molecule type" value="Genomic_DNA"/>
</dbReference>
<dbReference type="Proteomes" id="UP000244855">
    <property type="component" value="Unassembled WGS sequence"/>
</dbReference>
<dbReference type="OrthoDB" id="3695101at2759"/>
<evidence type="ECO:0000313" key="3">
    <source>
        <dbReference type="Proteomes" id="UP000244855"/>
    </source>
</evidence>
<protein>
    <recommendedName>
        <fullName evidence="4">Chromo domain-containing protein</fullName>
    </recommendedName>
</protein>
<evidence type="ECO:0000313" key="2">
    <source>
        <dbReference type="EMBL" id="PVH90472.1"/>
    </source>
</evidence>
<dbReference type="STRING" id="97972.A0A2V1CXL9"/>